<dbReference type="EMBL" id="JABXXO010000003">
    <property type="protein sequence ID" value="KAF7782939.1"/>
    <property type="molecule type" value="Genomic_DNA"/>
</dbReference>
<dbReference type="Proteomes" id="UP000629468">
    <property type="component" value="Unassembled WGS sequence"/>
</dbReference>
<dbReference type="SMART" id="SM00256">
    <property type="entry name" value="FBOX"/>
    <property type="match status" value="1"/>
</dbReference>
<dbReference type="InterPro" id="IPR036047">
    <property type="entry name" value="F-box-like_dom_sf"/>
</dbReference>
<gene>
    <name evidence="2" type="ORF">Agabi119p4_2315</name>
</gene>
<dbReference type="AlphaFoldDB" id="A0A8H7KJU8"/>
<comment type="caution">
    <text evidence="2">The sequence shown here is derived from an EMBL/GenBank/DDBJ whole genome shotgun (WGS) entry which is preliminary data.</text>
</comment>
<dbReference type="Pfam" id="PF12937">
    <property type="entry name" value="F-box-like"/>
    <property type="match status" value="1"/>
</dbReference>
<evidence type="ECO:0000313" key="2">
    <source>
        <dbReference type="EMBL" id="KAF7782939.1"/>
    </source>
</evidence>
<accession>A0A8H7KJU8</accession>
<proteinExistence type="predicted"/>
<evidence type="ECO:0000313" key="3">
    <source>
        <dbReference type="Proteomes" id="UP000629468"/>
    </source>
</evidence>
<reference evidence="2 3" key="1">
    <citation type="journal article" name="Sci. Rep.">
        <title>Telomere-to-telomere assembled and centromere annotated genomes of the two main subspecies of the button mushroom Agaricus bisporus reveal especially polymorphic chromosome ends.</title>
        <authorList>
            <person name="Sonnenberg A.S.M."/>
            <person name="Sedaghat-Telgerd N."/>
            <person name="Lavrijssen B."/>
            <person name="Ohm R.A."/>
            <person name="Hendrickx P.M."/>
            <person name="Scholtmeijer K."/>
            <person name="Baars J.J.P."/>
            <person name="van Peer A."/>
        </authorList>
    </citation>
    <scope>NUCLEOTIDE SEQUENCE [LARGE SCALE GENOMIC DNA]</scope>
    <source>
        <strain evidence="2 3">H119_p4</strain>
    </source>
</reference>
<organism evidence="2 3">
    <name type="scientific">Agaricus bisporus var. burnettii</name>
    <dbReference type="NCBI Taxonomy" id="192524"/>
    <lineage>
        <taxon>Eukaryota</taxon>
        <taxon>Fungi</taxon>
        <taxon>Dikarya</taxon>
        <taxon>Basidiomycota</taxon>
        <taxon>Agaricomycotina</taxon>
        <taxon>Agaricomycetes</taxon>
        <taxon>Agaricomycetidae</taxon>
        <taxon>Agaricales</taxon>
        <taxon>Agaricineae</taxon>
        <taxon>Agaricaceae</taxon>
        <taxon>Agaricus</taxon>
    </lineage>
</organism>
<dbReference type="SUPFAM" id="SSF81383">
    <property type="entry name" value="F-box domain"/>
    <property type="match status" value="1"/>
</dbReference>
<feature type="domain" description="F-box" evidence="1">
    <location>
        <begin position="12"/>
        <end position="58"/>
    </location>
</feature>
<dbReference type="InterPro" id="IPR001810">
    <property type="entry name" value="F-box_dom"/>
</dbReference>
<dbReference type="PROSITE" id="PS50181">
    <property type="entry name" value="FBOX"/>
    <property type="match status" value="1"/>
</dbReference>
<evidence type="ECO:0000259" key="1">
    <source>
        <dbReference type="PROSITE" id="PS50181"/>
    </source>
</evidence>
<dbReference type="Gene3D" id="1.20.1280.50">
    <property type="match status" value="1"/>
</dbReference>
<name>A0A8H7KJU8_AGABI</name>
<protein>
    <recommendedName>
        <fullName evidence="1">F-box domain-containing protein</fullName>
    </recommendedName>
</protein>
<sequence length="497" mass="56414">MSTTRQTDEPSKIGFSSLPSEIVSEIFKELDWRELLNARQTCTLLYNASRSREIWDNLIRIHAAAAHGPPTIFDKPIRMYNAAKLEERFLRWMKTESTWLNEIPLNEKYIPDSSHEFLYSHLLQRGGRWFICSDFGGEVLYCDLESPETSFVPLISYPFSSRRKSMTLMAVEEDPEAEILSFKIAVVHILFADWMKGPHGQPEVTGDSRVDVWSGCVILDKEGQGTGLQVEQLASVRISVHLGKPLFGVSLRGSLVAFTVQWRLFGTTVYGCDAIIIDWMSQPSQSQLFRRKTVNYLTDTAGERRVEVMLLPDNRLLTVPSPDLCIYDLSLVPWSSEERPVCVDMSVPERQSCSVTVPGTSVQHPCGFSKVFHLPDNEYRVVFNTLAGIRGLIVRYAETGSLEASAVELIHWREKMDKYIREFRSDFSYNYGVARSESGLLLRVRFSWPDEESSFETGTSLILDETNEMPLVMNMDVAAGRLAWIAAESGRVAMLDF</sequence>